<organism evidence="9 10">
    <name type="scientific">Holdemania filiformis</name>
    <dbReference type="NCBI Taxonomy" id="61171"/>
    <lineage>
        <taxon>Bacteria</taxon>
        <taxon>Bacillati</taxon>
        <taxon>Bacillota</taxon>
        <taxon>Erysipelotrichia</taxon>
        <taxon>Erysipelotrichales</taxon>
        <taxon>Erysipelotrichaceae</taxon>
        <taxon>Holdemania</taxon>
    </lineage>
</organism>
<comment type="subcellular location">
    <subcellularLocation>
        <location evidence="1">Cytoplasm</location>
    </subcellularLocation>
</comment>
<dbReference type="Pfam" id="PF03830">
    <property type="entry name" value="PTSIIB_sorb"/>
    <property type="match status" value="1"/>
</dbReference>
<evidence type="ECO:0000256" key="3">
    <source>
        <dbReference type="ARBA" id="ARBA00022490"/>
    </source>
</evidence>
<keyword evidence="3" id="KW-0963">Cytoplasm</keyword>
<evidence type="ECO:0000256" key="6">
    <source>
        <dbReference type="ARBA" id="ARBA00022683"/>
    </source>
</evidence>
<keyword evidence="5" id="KW-0808">Transferase</keyword>
<dbReference type="GeneID" id="83015574"/>
<keyword evidence="2" id="KW-0813">Transport</keyword>
<evidence type="ECO:0000256" key="2">
    <source>
        <dbReference type="ARBA" id="ARBA00022448"/>
    </source>
</evidence>
<accession>A0A412G0L5</accession>
<dbReference type="GO" id="GO:0009401">
    <property type="term" value="P:phosphoenolpyruvate-dependent sugar phosphotransferase system"/>
    <property type="evidence" value="ECO:0007669"/>
    <property type="project" value="UniProtKB-KW"/>
</dbReference>
<dbReference type="GO" id="GO:0008982">
    <property type="term" value="F:protein-N(PI)-phosphohistidine-sugar phosphotransferase activity"/>
    <property type="evidence" value="ECO:0007669"/>
    <property type="project" value="InterPro"/>
</dbReference>
<gene>
    <name evidence="9" type="ORF">DWY25_09190</name>
</gene>
<dbReference type="InterPro" id="IPR004720">
    <property type="entry name" value="PTS_IIB_sorbose-sp"/>
</dbReference>
<evidence type="ECO:0000313" key="10">
    <source>
        <dbReference type="Proteomes" id="UP000284178"/>
    </source>
</evidence>
<dbReference type="Gene3D" id="3.40.35.10">
    <property type="entry name" value="Phosphotransferase system, sorbose subfamily IIB component"/>
    <property type="match status" value="1"/>
</dbReference>
<dbReference type="SUPFAM" id="SSF52728">
    <property type="entry name" value="PTS IIb component"/>
    <property type="match status" value="1"/>
</dbReference>
<proteinExistence type="predicted"/>
<dbReference type="Proteomes" id="UP000284178">
    <property type="component" value="Unassembled WGS sequence"/>
</dbReference>
<protein>
    <submittedName>
        <fullName evidence="9">PTS mannose/fructose/sorbose transporter subunit IIB</fullName>
    </submittedName>
</protein>
<keyword evidence="10" id="KW-1185">Reference proteome</keyword>
<dbReference type="PROSITE" id="PS51101">
    <property type="entry name" value="PTS_EIIB_TYPE_4"/>
    <property type="match status" value="1"/>
</dbReference>
<comment type="caution">
    <text evidence="9">The sequence shown here is derived from an EMBL/GenBank/DDBJ whole genome shotgun (WGS) entry which is preliminary data.</text>
</comment>
<evidence type="ECO:0000256" key="4">
    <source>
        <dbReference type="ARBA" id="ARBA00022597"/>
    </source>
</evidence>
<dbReference type="GO" id="GO:0005737">
    <property type="term" value="C:cytoplasm"/>
    <property type="evidence" value="ECO:0007669"/>
    <property type="project" value="UniProtKB-SubCell"/>
</dbReference>
<name>A0A412G0L5_9FIRM</name>
<dbReference type="AlphaFoldDB" id="A0A412G0L5"/>
<reference evidence="9 10" key="1">
    <citation type="submission" date="2018-08" db="EMBL/GenBank/DDBJ databases">
        <title>A genome reference for cultivated species of the human gut microbiota.</title>
        <authorList>
            <person name="Zou Y."/>
            <person name="Xue W."/>
            <person name="Luo G."/>
        </authorList>
    </citation>
    <scope>NUCLEOTIDE SEQUENCE [LARGE SCALE GENOMIC DNA]</scope>
    <source>
        <strain evidence="9 10">AF24-29</strain>
    </source>
</reference>
<keyword evidence="6" id="KW-0598">Phosphotransferase system</keyword>
<evidence type="ECO:0000256" key="7">
    <source>
        <dbReference type="ARBA" id="ARBA00022777"/>
    </source>
</evidence>
<keyword evidence="7" id="KW-0418">Kinase</keyword>
<feature type="domain" description="PTS EIIB type-4" evidence="8">
    <location>
        <begin position="1"/>
        <end position="167"/>
    </location>
</feature>
<keyword evidence="4" id="KW-0762">Sugar transport</keyword>
<evidence type="ECO:0000259" key="8">
    <source>
        <dbReference type="PROSITE" id="PS51101"/>
    </source>
</evidence>
<sequence length="167" mass="18569">MNILNCRVDDRLVHGCVATMWVPKLHVERVLCIDDESADNPMLKNALRMATPNGVFLSVLTHEKAVENLKADRYQNQAVMIVAKSPKTFLTLVDNGIPVPSLTLGNLGNIDKTADSVVISRYITVNDEEAAVLEQLHEKGVRLEAKLQPADDAIADFYQVMKDKRKS</sequence>
<dbReference type="RefSeq" id="WP_117894985.1">
    <property type="nucleotide sequence ID" value="NZ_CABJCV010000010.1"/>
</dbReference>
<evidence type="ECO:0000256" key="5">
    <source>
        <dbReference type="ARBA" id="ARBA00022679"/>
    </source>
</evidence>
<evidence type="ECO:0000313" key="9">
    <source>
        <dbReference type="EMBL" id="RGR73976.1"/>
    </source>
</evidence>
<dbReference type="InterPro" id="IPR036667">
    <property type="entry name" value="PTS_IIB_sorbose-sp_sf"/>
</dbReference>
<dbReference type="GO" id="GO:0016301">
    <property type="term" value="F:kinase activity"/>
    <property type="evidence" value="ECO:0007669"/>
    <property type="project" value="UniProtKB-KW"/>
</dbReference>
<dbReference type="EMBL" id="QRUP01000010">
    <property type="protein sequence ID" value="RGR73976.1"/>
    <property type="molecule type" value="Genomic_DNA"/>
</dbReference>
<evidence type="ECO:0000256" key="1">
    <source>
        <dbReference type="ARBA" id="ARBA00004496"/>
    </source>
</evidence>